<evidence type="ECO:0000313" key="1">
    <source>
        <dbReference type="EMBL" id="MBA8882069.1"/>
    </source>
</evidence>
<accession>A0A839ET11</accession>
<evidence type="ECO:0000313" key="2">
    <source>
        <dbReference type="Proteomes" id="UP000549052"/>
    </source>
</evidence>
<keyword evidence="2" id="KW-1185">Reference proteome</keyword>
<protein>
    <submittedName>
        <fullName evidence="1">Uncharacterized protein</fullName>
    </submittedName>
</protein>
<comment type="caution">
    <text evidence="1">The sequence shown here is derived from an EMBL/GenBank/DDBJ whole genome shotgun (WGS) entry which is preliminary data.</text>
</comment>
<dbReference type="Proteomes" id="UP000549052">
    <property type="component" value="Unassembled WGS sequence"/>
</dbReference>
<proteinExistence type="predicted"/>
<organism evidence="1 2">
    <name type="scientific">Phyllobacterium myrsinacearum</name>
    <dbReference type="NCBI Taxonomy" id="28101"/>
    <lineage>
        <taxon>Bacteria</taxon>
        <taxon>Pseudomonadati</taxon>
        <taxon>Pseudomonadota</taxon>
        <taxon>Alphaproteobacteria</taxon>
        <taxon>Hyphomicrobiales</taxon>
        <taxon>Phyllobacteriaceae</taxon>
        <taxon>Phyllobacterium</taxon>
    </lineage>
</organism>
<dbReference type="AlphaFoldDB" id="A0A839ET11"/>
<sequence>MTVRSRAETVDSKEIALTRNRLLLEEARASGLLGAGKDSRLSGRVPSELLAAAKRRAHVESDTELLELALSRIALEDDFGARLVRRKGKIRADIDLGV</sequence>
<dbReference type="EMBL" id="JACGXN010000022">
    <property type="protein sequence ID" value="MBA8882069.1"/>
    <property type="molecule type" value="Genomic_DNA"/>
</dbReference>
<reference evidence="1 2" key="1">
    <citation type="submission" date="2020-07" db="EMBL/GenBank/DDBJ databases">
        <title>Genomic Encyclopedia of Type Strains, Phase IV (KMG-V): Genome sequencing to study the core and pangenomes of soil and plant-associated prokaryotes.</title>
        <authorList>
            <person name="Whitman W."/>
        </authorList>
    </citation>
    <scope>NUCLEOTIDE SEQUENCE [LARGE SCALE GENOMIC DNA]</scope>
    <source>
        <strain evidence="1 2">AN3</strain>
    </source>
</reference>
<gene>
    <name evidence="1" type="ORF">FHW16_005817</name>
</gene>
<name>A0A839ET11_9HYPH</name>